<evidence type="ECO:0000259" key="8">
    <source>
        <dbReference type="PROSITE" id="PS50268"/>
    </source>
</evidence>
<dbReference type="GO" id="GO:0016020">
    <property type="term" value="C:membrane"/>
    <property type="evidence" value="ECO:0007669"/>
    <property type="project" value="UniProtKB-SubCell"/>
</dbReference>
<dbReference type="PRINTS" id="PR00205">
    <property type="entry name" value="CADHERIN"/>
</dbReference>
<dbReference type="GO" id="GO:0005509">
    <property type="term" value="F:calcium ion binding"/>
    <property type="evidence" value="ECO:0007669"/>
    <property type="project" value="UniProtKB-UniRule"/>
</dbReference>
<dbReference type="PANTHER" id="PTHR24027:SF442">
    <property type="entry name" value="PROTOCADHERIN-15 ISOFORM X1"/>
    <property type="match status" value="1"/>
</dbReference>
<dbReference type="CDD" id="cd11304">
    <property type="entry name" value="Cadherin_repeat"/>
    <property type="match status" value="3"/>
</dbReference>
<keyword evidence="2" id="KW-0677">Repeat</keyword>
<keyword evidence="3 5" id="KW-0106">Calcium</keyword>
<dbReference type="SUPFAM" id="SSF49313">
    <property type="entry name" value="Cadherin-like"/>
    <property type="match status" value="3"/>
</dbReference>
<reference evidence="9 10" key="1">
    <citation type="submission" date="2024-11" db="EMBL/GenBank/DDBJ databases">
        <title>Chromosome-level genome assembly of the freshwater bivalve Anodonta woodiana.</title>
        <authorList>
            <person name="Chen X."/>
        </authorList>
    </citation>
    <scope>NUCLEOTIDE SEQUENCE [LARGE SCALE GENOMIC DNA]</scope>
    <source>
        <strain evidence="9">MN2024</strain>
        <tissue evidence="9">Gills</tissue>
    </source>
</reference>
<evidence type="ECO:0000256" key="5">
    <source>
        <dbReference type="PROSITE-ProRule" id="PRU00043"/>
    </source>
</evidence>
<gene>
    <name evidence="9" type="ORF">ACJMK2_000581</name>
</gene>
<feature type="domain" description="Cadherin" evidence="8">
    <location>
        <begin position="477"/>
        <end position="580"/>
    </location>
</feature>
<proteinExistence type="predicted"/>
<dbReference type="InterPro" id="IPR002126">
    <property type="entry name" value="Cadherin-like_dom"/>
</dbReference>
<evidence type="ECO:0000256" key="7">
    <source>
        <dbReference type="SAM" id="Phobius"/>
    </source>
</evidence>
<dbReference type="PROSITE" id="PS50268">
    <property type="entry name" value="CADHERIN_2"/>
    <property type="match status" value="3"/>
</dbReference>
<name>A0ABD3XT79_SINWO</name>
<organism evidence="9 10">
    <name type="scientific">Sinanodonta woodiana</name>
    <name type="common">Chinese pond mussel</name>
    <name type="synonym">Anodonta woodiana</name>
    <dbReference type="NCBI Taxonomy" id="1069815"/>
    <lineage>
        <taxon>Eukaryota</taxon>
        <taxon>Metazoa</taxon>
        <taxon>Spiralia</taxon>
        <taxon>Lophotrochozoa</taxon>
        <taxon>Mollusca</taxon>
        <taxon>Bivalvia</taxon>
        <taxon>Autobranchia</taxon>
        <taxon>Heteroconchia</taxon>
        <taxon>Palaeoheterodonta</taxon>
        <taxon>Unionida</taxon>
        <taxon>Unionoidea</taxon>
        <taxon>Unionidae</taxon>
        <taxon>Unioninae</taxon>
        <taxon>Sinanodonta</taxon>
    </lineage>
</organism>
<keyword evidence="10" id="KW-1185">Reference proteome</keyword>
<dbReference type="InterPro" id="IPR015919">
    <property type="entry name" value="Cadherin-like_sf"/>
</dbReference>
<evidence type="ECO:0000313" key="9">
    <source>
        <dbReference type="EMBL" id="KAL3888205.1"/>
    </source>
</evidence>
<keyword evidence="4 7" id="KW-0472">Membrane</keyword>
<comment type="subcellular location">
    <subcellularLocation>
        <location evidence="1">Membrane</location>
    </subcellularLocation>
</comment>
<accession>A0ABD3XT79</accession>
<comment type="caution">
    <text evidence="9">The sequence shown here is derived from an EMBL/GenBank/DDBJ whole genome shotgun (WGS) entry which is preliminary data.</text>
</comment>
<dbReference type="Gene3D" id="2.60.40.60">
    <property type="entry name" value="Cadherins"/>
    <property type="match status" value="5"/>
</dbReference>
<dbReference type="AlphaFoldDB" id="A0ABD3XT79"/>
<evidence type="ECO:0000256" key="1">
    <source>
        <dbReference type="ARBA" id="ARBA00004370"/>
    </source>
</evidence>
<dbReference type="Proteomes" id="UP001634394">
    <property type="component" value="Unassembled WGS sequence"/>
</dbReference>
<keyword evidence="7" id="KW-0812">Transmembrane</keyword>
<dbReference type="InterPro" id="IPR039808">
    <property type="entry name" value="Cadherin"/>
</dbReference>
<protein>
    <recommendedName>
        <fullName evidence="8">Cadherin domain-containing protein</fullName>
    </recommendedName>
</protein>
<evidence type="ECO:0000256" key="3">
    <source>
        <dbReference type="ARBA" id="ARBA00022837"/>
    </source>
</evidence>
<feature type="region of interest" description="Disordered" evidence="6">
    <location>
        <begin position="878"/>
        <end position="900"/>
    </location>
</feature>
<evidence type="ECO:0000313" key="10">
    <source>
        <dbReference type="Proteomes" id="UP001634394"/>
    </source>
</evidence>
<dbReference type="PANTHER" id="PTHR24027">
    <property type="entry name" value="CADHERIN-23"/>
    <property type="match status" value="1"/>
</dbReference>
<evidence type="ECO:0000256" key="4">
    <source>
        <dbReference type="ARBA" id="ARBA00023136"/>
    </source>
</evidence>
<evidence type="ECO:0000256" key="6">
    <source>
        <dbReference type="SAM" id="MobiDB-lite"/>
    </source>
</evidence>
<keyword evidence="7" id="KW-1133">Transmembrane helix</keyword>
<feature type="non-terminal residue" evidence="9">
    <location>
        <position position="1"/>
    </location>
</feature>
<sequence length="952" mass="104047">THCTNENVGNNACCGTSPGGGSGHAYMIETPNFQFTCCGVTNSVTVGGSGTDTFYLYVWRRYSSTNYTLIGKEQIAVTGGTNSIIPDTQRLSFISGDYIGWTGTNLIPDATNVGSDYVLNHRHNPVTDITSLTAGSSYDWSGVDVEINKNYGIQVSTTASTAPYFTNLPTTVYLADTAVVTSGVTIFTVSATDVDPNDVTGLTIEPYLYKDDYFTFDKSSKTVKSARQLLTNVVYSMLFVVTESHCLKSSTATLTVIITNSKPKITNLPSAVSIRESVYQQTLLHTLTVTDPMNEYVTCSETWTVGPESLSDNNYPFIVRQISASSSAYGIYLMAWPRLDYNSASTYNLSVSCTDGTYNVTGIYYVNVIENSKPIISNLDNAVTVNATTDFTGKVLITVQTYDEESDQLTFSHTCNPTGCPFSVYDSGEVSITSNLLRWSTASYDISVAASDGYTTIPGEKLKVYIVGTNKDPVITNVASTSLSVAENTALGTSLYTVSATDAEYENTTFYMAVTPDEGWYLFQMDSTSGRISTHSTHAINYDTLTNKVFTMRVYAYDGIWYDEETITISVTNVNEAPSFNQKAYSINDYEGPSGTVLQDPRFTTTDPDSGDTLTYSHNCGNDTSRFTINPTTGRLSYNGSYSLDMGAPKSVTCTITITDSGGLTDVASLSIKIGYANQFTPVFDAASYSFTISHNTPIGNVAFQLNATDSDGDSQGIVEYTLNQASMGNTYFAILKNGTAYVYKDLTVFYTGATYTITATARDVLGLSSTVNVVVVFPVSTTDITTTTDRERLFFQDYRNTYWFVPSGMGAAVLLFLLVFMAIRCYRIEDKNNPKGCTCCCDTREPIKNRNKVANHRRLKELNDEVKQNKASIEDRGERYGKNSSLSITDEEQGDEERNINSRVSLVASPPAIQNGGEMHVTNWTTRSPSPLTVGHADIENQGPFQQCPKE</sequence>
<feature type="transmembrane region" description="Helical" evidence="7">
    <location>
        <begin position="803"/>
        <end position="824"/>
    </location>
</feature>
<evidence type="ECO:0000256" key="2">
    <source>
        <dbReference type="ARBA" id="ARBA00022737"/>
    </source>
</evidence>
<dbReference type="EMBL" id="JBJQND010000001">
    <property type="protein sequence ID" value="KAL3888205.1"/>
    <property type="molecule type" value="Genomic_DNA"/>
</dbReference>
<dbReference type="SMART" id="SM00112">
    <property type="entry name" value="CA"/>
    <property type="match status" value="3"/>
</dbReference>
<feature type="domain" description="Cadherin" evidence="8">
    <location>
        <begin position="593"/>
        <end position="684"/>
    </location>
</feature>
<feature type="domain" description="Cadherin" evidence="8">
    <location>
        <begin position="685"/>
        <end position="795"/>
    </location>
</feature>